<dbReference type="AlphaFoldDB" id="A0AAD5DNL7"/>
<comment type="caution">
    <text evidence="2">The sequence shown here is derived from an EMBL/GenBank/DDBJ whole genome shotgun (WGS) entry which is preliminary data.</text>
</comment>
<sequence>MGRSKAQPRPSGARHPTQELAGAGSGSPSGTAELCALCGKHVAVEEEEHITGHCSNPACGDSVFHTTCVVEHLERSLKAAKGSAFGSKAWASVQVKLRQRPHAMLASSREQKVPQRCPSCKGNGGSGHAGNGASGGMGRSRSGVGDGGAKSSSSGWGGTKQYILRPAPPSATNAWAPSSASMAATAASLAETERQEADRAARLQADAQAREEAVLALSCDALDAMRA</sequence>
<gene>
    <name evidence="2" type="ORF">COHA_006491</name>
</gene>
<reference evidence="2" key="1">
    <citation type="submission" date="2020-11" db="EMBL/GenBank/DDBJ databases">
        <title>Chlorella ohadii genome sequencing and assembly.</title>
        <authorList>
            <person name="Murik O."/>
            <person name="Treves H."/>
            <person name="Kedem I."/>
            <person name="Shotland Y."/>
            <person name="Kaplan A."/>
        </authorList>
    </citation>
    <scope>NUCLEOTIDE SEQUENCE</scope>
    <source>
        <strain evidence="2">1</strain>
    </source>
</reference>
<evidence type="ECO:0000256" key="1">
    <source>
        <dbReference type="SAM" id="MobiDB-lite"/>
    </source>
</evidence>
<protein>
    <submittedName>
        <fullName evidence="2">Uncharacterized protein</fullName>
    </submittedName>
</protein>
<dbReference type="EMBL" id="JADXDR010000095">
    <property type="protein sequence ID" value="KAI7839683.1"/>
    <property type="molecule type" value="Genomic_DNA"/>
</dbReference>
<feature type="region of interest" description="Disordered" evidence="1">
    <location>
        <begin position="105"/>
        <end position="175"/>
    </location>
</feature>
<feature type="region of interest" description="Disordered" evidence="1">
    <location>
        <begin position="1"/>
        <end position="29"/>
    </location>
</feature>
<name>A0AAD5DNL7_9CHLO</name>
<evidence type="ECO:0000313" key="2">
    <source>
        <dbReference type="EMBL" id="KAI7839683.1"/>
    </source>
</evidence>
<evidence type="ECO:0000313" key="3">
    <source>
        <dbReference type="Proteomes" id="UP001205105"/>
    </source>
</evidence>
<proteinExistence type="predicted"/>
<organism evidence="2 3">
    <name type="scientific">Chlorella ohadii</name>
    <dbReference type="NCBI Taxonomy" id="2649997"/>
    <lineage>
        <taxon>Eukaryota</taxon>
        <taxon>Viridiplantae</taxon>
        <taxon>Chlorophyta</taxon>
        <taxon>core chlorophytes</taxon>
        <taxon>Trebouxiophyceae</taxon>
        <taxon>Chlorellales</taxon>
        <taxon>Chlorellaceae</taxon>
        <taxon>Chlorella clade</taxon>
        <taxon>Chlorella</taxon>
    </lineage>
</organism>
<dbReference type="Proteomes" id="UP001205105">
    <property type="component" value="Unassembled WGS sequence"/>
</dbReference>
<keyword evidence="3" id="KW-1185">Reference proteome</keyword>
<feature type="compositionally biased region" description="Gly residues" evidence="1">
    <location>
        <begin position="122"/>
        <end position="148"/>
    </location>
</feature>
<accession>A0AAD5DNL7</accession>